<dbReference type="Proteomes" id="UP000887568">
    <property type="component" value="Unplaced"/>
</dbReference>
<feature type="coiled-coil region" evidence="13">
    <location>
        <begin position="174"/>
        <end position="208"/>
    </location>
</feature>
<evidence type="ECO:0000256" key="2">
    <source>
        <dbReference type="ARBA" id="ARBA00022574"/>
    </source>
</evidence>
<feature type="compositionally biased region" description="Polar residues" evidence="14">
    <location>
        <begin position="251"/>
        <end position="268"/>
    </location>
</feature>
<evidence type="ECO:0000256" key="7">
    <source>
        <dbReference type="ARBA" id="ARBA00022786"/>
    </source>
</evidence>
<keyword evidence="10" id="KW-0539">Nucleus</keyword>
<keyword evidence="4" id="KW-0479">Metal-binding</keyword>
<dbReference type="CDD" id="cd00200">
    <property type="entry name" value="WD40"/>
    <property type="match status" value="1"/>
</dbReference>
<dbReference type="PROSITE" id="PS00518">
    <property type="entry name" value="ZF_RING_1"/>
    <property type="match status" value="1"/>
</dbReference>
<dbReference type="InterPro" id="IPR020472">
    <property type="entry name" value="WD40_PAC1"/>
</dbReference>
<feature type="compositionally biased region" description="Basic and acidic residues" evidence="14">
    <location>
        <begin position="240"/>
        <end position="250"/>
    </location>
</feature>
<dbReference type="SMART" id="SM00184">
    <property type="entry name" value="RING"/>
    <property type="match status" value="1"/>
</dbReference>
<evidence type="ECO:0000256" key="12">
    <source>
        <dbReference type="PROSITE-ProRule" id="PRU00221"/>
    </source>
</evidence>
<dbReference type="Pfam" id="PF13923">
    <property type="entry name" value="zf-C3HC4_2"/>
    <property type="match status" value="1"/>
</dbReference>
<dbReference type="GO" id="GO:0061630">
    <property type="term" value="F:ubiquitin protein ligase activity"/>
    <property type="evidence" value="ECO:0007669"/>
    <property type="project" value="InterPro"/>
</dbReference>
<dbReference type="OMA" id="CWRQMSN"/>
<feature type="region of interest" description="Disordered" evidence="14">
    <location>
        <begin position="231"/>
        <end position="268"/>
    </location>
</feature>
<dbReference type="SMART" id="SM00320">
    <property type="entry name" value="WD40"/>
    <property type="match status" value="7"/>
</dbReference>
<evidence type="ECO:0000256" key="10">
    <source>
        <dbReference type="ARBA" id="ARBA00023242"/>
    </source>
</evidence>
<evidence type="ECO:0000256" key="6">
    <source>
        <dbReference type="ARBA" id="ARBA00022771"/>
    </source>
</evidence>
<dbReference type="OrthoDB" id="273771at2759"/>
<dbReference type="PROSITE" id="PS50089">
    <property type="entry name" value="ZF_RING_2"/>
    <property type="match status" value="1"/>
</dbReference>
<dbReference type="InterPro" id="IPR013083">
    <property type="entry name" value="Znf_RING/FYVE/PHD"/>
</dbReference>
<feature type="repeat" description="WD" evidence="12">
    <location>
        <begin position="431"/>
        <end position="473"/>
    </location>
</feature>
<feature type="region of interest" description="Disordered" evidence="14">
    <location>
        <begin position="1"/>
        <end position="30"/>
    </location>
</feature>
<dbReference type="GeneID" id="119734385"/>
<dbReference type="CDD" id="cd16504">
    <property type="entry name" value="RING-HC_COP1"/>
    <property type="match status" value="1"/>
</dbReference>
<dbReference type="InterPro" id="IPR001680">
    <property type="entry name" value="WD40_rpt"/>
</dbReference>
<dbReference type="InterPro" id="IPR017907">
    <property type="entry name" value="Znf_RING_CS"/>
</dbReference>
<dbReference type="PRINTS" id="PR00320">
    <property type="entry name" value="GPROTEINBRPT"/>
</dbReference>
<evidence type="ECO:0000313" key="17">
    <source>
        <dbReference type="Proteomes" id="UP000887568"/>
    </source>
</evidence>
<dbReference type="SUPFAM" id="SSF57850">
    <property type="entry name" value="RING/U-box"/>
    <property type="match status" value="1"/>
</dbReference>
<proteinExistence type="predicted"/>
<dbReference type="InterPro" id="IPR001841">
    <property type="entry name" value="Znf_RING"/>
</dbReference>
<dbReference type="FunFam" id="2.130.10.10:FF:000090">
    <property type="entry name" value="E3 ubiquitin-protein ligase RFWD2 isoform X1"/>
    <property type="match status" value="1"/>
</dbReference>
<dbReference type="GO" id="GO:0008270">
    <property type="term" value="F:zinc ion binding"/>
    <property type="evidence" value="ECO:0007669"/>
    <property type="project" value="UniProtKB-KW"/>
</dbReference>
<dbReference type="PANTHER" id="PTHR44080">
    <property type="entry name" value="E3 UBIQUITIN-PROTEIN LIGASE COP1"/>
    <property type="match status" value="1"/>
</dbReference>
<evidence type="ECO:0000256" key="9">
    <source>
        <dbReference type="ARBA" id="ARBA00023054"/>
    </source>
</evidence>
<dbReference type="InterPro" id="IPR036322">
    <property type="entry name" value="WD40_repeat_dom_sf"/>
</dbReference>
<reference evidence="16" key="1">
    <citation type="submission" date="2022-11" db="UniProtKB">
        <authorList>
            <consortium name="EnsemblMetazoa"/>
        </authorList>
    </citation>
    <scope>IDENTIFICATION</scope>
</reference>
<evidence type="ECO:0000256" key="3">
    <source>
        <dbReference type="ARBA" id="ARBA00022679"/>
    </source>
</evidence>
<dbReference type="Gene3D" id="2.130.10.10">
    <property type="entry name" value="YVTN repeat-like/Quinoprotein amine dehydrogenase"/>
    <property type="match status" value="1"/>
</dbReference>
<dbReference type="AlphaFoldDB" id="A0A914AIJ6"/>
<dbReference type="GO" id="GO:0005634">
    <property type="term" value="C:nucleus"/>
    <property type="evidence" value="ECO:0007669"/>
    <property type="project" value="UniProtKB-SubCell"/>
</dbReference>
<evidence type="ECO:0000256" key="1">
    <source>
        <dbReference type="ARBA" id="ARBA00004123"/>
    </source>
</evidence>
<dbReference type="SUPFAM" id="SSF50978">
    <property type="entry name" value="WD40 repeat-like"/>
    <property type="match status" value="1"/>
</dbReference>
<dbReference type="GO" id="GO:0043161">
    <property type="term" value="P:proteasome-mediated ubiquitin-dependent protein catabolic process"/>
    <property type="evidence" value="ECO:0007669"/>
    <property type="project" value="TreeGrafter"/>
</dbReference>
<keyword evidence="3" id="KW-0808">Transferase</keyword>
<dbReference type="CTD" id="64326"/>
<sequence length="649" mass="74133">MASTSSSGSTGSSNARQSTAARQRRKRSQPAVYNYNGVHNSYEDKDNDFLCPICFDIIDEAHMTKCGHSFCHKCIIQSLEESNRCPKCNFAIEKNDQIFPNFALNELILKYRQKSDEKRLKLSPPNSHISELQELITDQDKWDLTEVNLMLEVLVSKKRQLEMDSWFTHSQILKEFLEHAKRRKQEQLDELTTQMRLLEEDTKRIEERLGKHREVYTSMLSSYPVALNSDETVAPSTSHEQPKIKLENPSRTDGPQEGFNGSKNGGRQQWLDTTIASRRKRLYHHFEDLEQCYFTIRQSDVAPNESRSSDQLNQFTDSLSKFTRYSSIRPLATLSYADVYNGSSIVSSIEFDKDNDFFAIAGVTKKIKVFEYSAVVMDAVDIHYPAHEMVCNSKISCVCWSAYHKGILASSDYEGTVTLWDAFSASKVRLFQEHEKRCWSVDFNRVDPKFIASGSDDAKVKLWSTNQERSVACLEAKANVCCVKFNPSKMYSLAFGSADHCVHYYDLRYPKQPLMVFKGHKKAVSYTKFVNSEEIVSASTDSQLKLWSVDKPHCLRTFRGHTNDKNFVGLTANDDYIACGSENNSLYLYYKGLSKQLVTFKFDTVRSVLDKEKKEEDANEFVSAVAWRTGTNVLVAANSQGTIKVLELV</sequence>
<keyword evidence="7" id="KW-0833">Ubl conjugation pathway</keyword>
<organism evidence="16 17">
    <name type="scientific">Patiria miniata</name>
    <name type="common">Bat star</name>
    <name type="synonym">Asterina miniata</name>
    <dbReference type="NCBI Taxonomy" id="46514"/>
    <lineage>
        <taxon>Eukaryota</taxon>
        <taxon>Metazoa</taxon>
        <taxon>Echinodermata</taxon>
        <taxon>Eleutherozoa</taxon>
        <taxon>Asterozoa</taxon>
        <taxon>Asteroidea</taxon>
        <taxon>Valvatacea</taxon>
        <taxon>Valvatida</taxon>
        <taxon>Asterinidae</taxon>
        <taxon>Patiria</taxon>
    </lineage>
</organism>
<dbReference type="Pfam" id="PF00400">
    <property type="entry name" value="WD40"/>
    <property type="match status" value="5"/>
</dbReference>
<accession>A0A914AIJ6</accession>
<dbReference type="RefSeq" id="XP_038063805.1">
    <property type="nucleotide sequence ID" value="XM_038207877.1"/>
</dbReference>
<dbReference type="EnsemblMetazoa" id="XM_038207877.1">
    <property type="protein sequence ID" value="XP_038063805.1"/>
    <property type="gene ID" value="LOC119734385"/>
</dbReference>
<name>A0A914AIJ6_PATMI</name>
<keyword evidence="5" id="KW-0677">Repeat</keyword>
<dbReference type="Gene3D" id="3.30.40.10">
    <property type="entry name" value="Zinc/RING finger domain, C3HC4 (zinc finger)"/>
    <property type="match status" value="1"/>
</dbReference>
<evidence type="ECO:0000256" key="14">
    <source>
        <dbReference type="SAM" id="MobiDB-lite"/>
    </source>
</evidence>
<evidence type="ECO:0000259" key="15">
    <source>
        <dbReference type="PROSITE" id="PS50089"/>
    </source>
</evidence>
<keyword evidence="8" id="KW-0862">Zinc</keyword>
<keyword evidence="6 11" id="KW-0863">Zinc-finger</keyword>
<keyword evidence="17" id="KW-1185">Reference proteome</keyword>
<evidence type="ECO:0000256" key="11">
    <source>
        <dbReference type="PROSITE-ProRule" id="PRU00175"/>
    </source>
</evidence>
<keyword evidence="9 13" id="KW-0175">Coiled coil</keyword>
<feature type="repeat" description="WD" evidence="12">
    <location>
        <begin position="517"/>
        <end position="557"/>
    </location>
</feature>
<keyword evidence="2 12" id="KW-0853">WD repeat</keyword>
<dbReference type="PROSITE" id="PS50082">
    <property type="entry name" value="WD_REPEATS_2"/>
    <property type="match status" value="2"/>
</dbReference>
<comment type="subcellular location">
    <subcellularLocation>
        <location evidence="1">Nucleus</location>
    </subcellularLocation>
</comment>
<feature type="domain" description="RING-type" evidence="15">
    <location>
        <begin position="51"/>
        <end position="89"/>
    </location>
</feature>
<dbReference type="PANTHER" id="PTHR44080:SF1">
    <property type="entry name" value="E3 UBIQUITIN-PROTEIN LIGASE COP1"/>
    <property type="match status" value="1"/>
</dbReference>
<feature type="compositionally biased region" description="Low complexity" evidence="14">
    <location>
        <begin position="1"/>
        <end position="13"/>
    </location>
</feature>
<dbReference type="InterPro" id="IPR015943">
    <property type="entry name" value="WD40/YVTN_repeat-like_dom_sf"/>
</dbReference>
<evidence type="ECO:0000256" key="4">
    <source>
        <dbReference type="ARBA" id="ARBA00022723"/>
    </source>
</evidence>
<evidence type="ECO:0000256" key="13">
    <source>
        <dbReference type="SAM" id="Coils"/>
    </source>
</evidence>
<evidence type="ECO:0000256" key="8">
    <source>
        <dbReference type="ARBA" id="ARBA00022833"/>
    </source>
</evidence>
<evidence type="ECO:0000313" key="16">
    <source>
        <dbReference type="EnsemblMetazoa" id="XP_038063805.1"/>
    </source>
</evidence>
<evidence type="ECO:0000256" key="5">
    <source>
        <dbReference type="ARBA" id="ARBA00022737"/>
    </source>
</evidence>
<protein>
    <recommendedName>
        <fullName evidence="15">RING-type domain-containing protein</fullName>
    </recommendedName>
</protein>
<dbReference type="InterPro" id="IPR042755">
    <property type="entry name" value="COP1"/>
</dbReference>